<dbReference type="AlphaFoldDB" id="A0A3G3IGE1"/>
<keyword evidence="4" id="KW-0520">NAD</keyword>
<dbReference type="GO" id="GO:0005737">
    <property type="term" value="C:cytoplasm"/>
    <property type="evidence" value="ECO:0007669"/>
    <property type="project" value="UniProtKB-SubCell"/>
</dbReference>
<accession>A0A3G3IGE1</accession>
<evidence type="ECO:0000313" key="8">
    <source>
        <dbReference type="Proteomes" id="UP000273278"/>
    </source>
</evidence>
<comment type="pathway">
    <text evidence="4">Cofactor biosynthesis; NAD(+) biosynthesis; NAD(+) from nicotinamide D-ribonucleotide: step 1/1.</text>
</comment>
<evidence type="ECO:0000256" key="5">
    <source>
        <dbReference type="NCBIfam" id="TIGR01527"/>
    </source>
</evidence>
<dbReference type="GO" id="GO:0009435">
    <property type="term" value="P:NAD+ biosynthetic process"/>
    <property type="evidence" value="ECO:0007669"/>
    <property type="project" value="UniProtKB-UniRule"/>
</dbReference>
<dbReference type="NCBIfam" id="TIGR01527">
    <property type="entry name" value="arch_NMN_Atrans"/>
    <property type="match status" value="1"/>
</dbReference>
<sequence>MTTDRHSLVIGRFQPLHLGHMEVILKCAEESEHLTIGIGSAQYSHQPENPFTAGERYMMIEESLKEAGIGNYSIVPVEDLNRYSIWVSHVVAMCPTFDCVYSNNPFTRRLFTEAGFAVRESPLYSRSIYSGTEVRRRMVADEDWRSLVPKAVAKVVDDIDGVGRVKDINVTDSGI</sequence>
<dbReference type="RefSeq" id="WP_015504462.1">
    <property type="nucleotide sequence ID" value="NZ_CAYARO010000009.1"/>
</dbReference>
<organism evidence="7 8">
    <name type="scientific">Methanomethylophilus alvi</name>
    <dbReference type="NCBI Taxonomy" id="1291540"/>
    <lineage>
        <taxon>Archaea</taxon>
        <taxon>Methanobacteriati</taxon>
        <taxon>Thermoplasmatota</taxon>
        <taxon>Thermoplasmata</taxon>
        <taxon>Methanomassiliicoccales</taxon>
        <taxon>Methanomethylophilaceae</taxon>
        <taxon>Methanomethylophilus</taxon>
    </lineage>
</organism>
<keyword evidence="2 4" id="KW-0808">Transferase</keyword>
<dbReference type="EC" id="2.7.7.1" evidence="4 5"/>
<dbReference type="InterPro" id="IPR004821">
    <property type="entry name" value="Cyt_trans-like"/>
</dbReference>
<dbReference type="PANTHER" id="PTHR21342:SF0">
    <property type="entry name" value="BIFUNCTIONAL NMN ADENYLYLTRANSFERASE_NUDIX HYDROLASE"/>
    <property type="match status" value="1"/>
</dbReference>
<dbReference type="Pfam" id="PF01467">
    <property type="entry name" value="CTP_transf_like"/>
    <property type="match status" value="1"/>
</dbReference>
<evidence type="ECO:0000256" key="1">
    <source>
        <dbReference type="ARBA" id="ARBA00010124"/>
    </source>
</evidence>
<dbReference type="Proteomes" id="UP000273278">
    <property type="component" value="Chromosome"/>
</dbReference>
<evidence type="ECO:0000256" key="2">
    <source>
        <dbReference type="ARBA" id="ARBA00022679"/>
    </source>
</evidence>
<comment type="catalytic activity">
    <reaction evidence="4">
        <text>beta-nicotinamide D-ribonucleotide + ATP + H(+) = diphosphate + NAD(+)</text>
        <dbReference type="Rhea" id="RHEA:21360"/>
        <dbReference type="ChEBI" id="CHEBI:14649"/>
        <dbReference type="ChEBI" id="CHEBI:15378"/>
        <dbReference type="ChEBI" id="CHEBI:30616"/>
        <dbReference type="ChEBI" id="CHEBI:33019"/>
        <dbReference type="ChEBI" id="CHEBI:57540"/>
        <dbReference type="EC" id="2.7.7.1"/>
    </reaction>
</comment>
<protein>
    <recommendedName>
        <fullName evidence="4 5">Nicotinamide-nucleotide adenylyltransferase</fullName>
        <ecNumber evidence="4 5">2.7.7.1</ecNumber>
    </recommendedName>
    <alternativeName>
        <fullName evidence="4">NAD(+) diphosphorylase</fullName>
    </alternativeName>
    <alternativeName>
        <fullName evidence="4">NAD(+) pyrophosphorylase</fullName>
    </alternativeName>
    <alternativeName>
        <fullName evidence="4">NMN adenylyltransferase</fullName>
    </alternativeName>
</protein>
<dbReference type="Gene3D" id="3.40.50.620">
    <property type="entry name" value="HUPs"/>
    <property type="match status" value="1"/>
</dbReference>
<dbReference type="GeneID" id="41321365"/>
<keyword evidence="3 4" id="KW-0548">Nucleotidyltransferase</keyword>
<dbReference type="InterPro" id="IPR006418">
    <property type="entry name" value="NMN_Atrans_arc"/>
</dbReference>
<dbReference type="GO" id="GO:0005524">
    <property type="term" value="F:ATP binding"/>
    <property type="evidence" value="ECO:0007669"/>
    <property type="project" value="UniProtKB-KW"/>
</dbReference>
<dbReference type="GO" id="GO:0000309">
    <property type="term" value="F:nicotinamide-nucleotide adenylyltransferase activity"/>
    <property type="evidence" value="ECO:0007669"/>
    <property type="project" value="UniProtKB-UniRule"/>
</dbReference>
<dbReference type="EMBL" id="CP017686">
    <property type="protein sequence ID" value="AYQ54738.1"/>
    <property type="molecule type" value="Genomic_DNA"/>
</dbReference>
<dbReference type="PANTHER" id="PTHR21342">
    <property type="entry name" value="PHOSPHOPANTETHEINE ADENYLYLTRANSFERASE"/>
    <property type="match status" value="1"/>
</dbReference>
<keyword evidence="4" id="KW-0662">Pyridine nucleotide biosynthesis</keyword>
<dbReference type="NCBIfam" id="TIGR00125">
    <property type="entry name" value="cyt_tran_rel"/>
    <property type="match status" value="1"/>
</dbReference>
<dbReference type="HAMAP" id="MF_00243">
    <property type="entry name" value="NMN_adenylyltr"/>
    <property type="match status" value="1"/>
</dbReference>
<keyword evidence="4" id="KW-0067">ATP-binding</keyword>
<keyword evidence="4" id="KW-0963">Cytoplasm</keyword>
<evidence type="ECO:0000256" key="4">
    <source>
        <dbReference type="HAMAP-Rule" id="MF_00243"/>
    </source>
</evidence>
<proteinExistence type="inferred from homology"/>
<comment type="similarity">
    <text evidence="1 4">Belongs to the archaeal NMN adenylyltransferase family.</text>
</comment>
<gene>
    <name evidence="7" type="ORF">BKD89_02815</name>
</gene>
<dbReference type="SUPFAM" id="SSF52374">
    <property type="entry name" value="Nucleotidylyl transferase"/>
    <property type="match status" value="1"/>
</dbReference>
<dbReference type="OMA" id="NSVWVSH"/>
<feature type="domain" description="Cytidyltransferase-like" evidence="6">
    <location>
        <begin position="9"/>
        <end position="137"/>
    </location>
</feature>
<dbReference type="InterPro" id="IPR014729">
    <property type="entry name" value="Rossmann-like_a/b/a_fold"/>
</dbReference>
<evidence type="ECO:0000256" key="3">
    <source>
        <dbReference type="ARBA" id="ARBA00022695"/>
    </source>
</evidence>
<keyword evidence="4" id="KW-0547">Nucleotide-binding</keyword>
<evidence type="ECO:0000313" key="7">
    <source>
        <dbReference type="EMBL" id="AYQ54738.1"/>
    </source>
</evidence>
<evidence type="ECO:0000259" key="6">
    <source>
        <dbReference type="Pfam" id="PF01467"/>
    </source>
</evidence>
<name>A0A3G3IGE1_9ARCH</name>
<reference evidence="7 8" key="1">
    <citation type="submission" date="2016-10" db="EMBL/GenBank/DDBJ databases">
        <title>Complete genome of the TMA-utilizing, human hosted archaeon Methanomethylophilus alvus Gen. nov, sp. nov., strain Mx-05, derived from a pure culture.</title>
        <authorList>
            <person name="Brugere J.-F."/>
            <person name="Ben Hania W."/>
            <person name="Chaudhary P.P."/>
            <person name="Gaci N."/>
            <person name="Borrel G."/>
            <person name="Cao Van Tuat L."/>
            <person name="Fardeau M.-L."/>
            <person name="Harris H.M.B."/>
            <person name="O'Toole P.W."/>
            <person name="Ollivier B."/>
        </authorList>
    </citation>
    <scope>NUCLEOTIDE SEQUENCE [LARGE SCALE GENOMIC DNA]</scope>
    <source>
        <strain evidence="7 8">Mx-05</strain>
    </source>
</reference>
<dbReference type="UniPathway" id="UPA00253">
    <property type="reaction ID" value="UER00600"/>
</dbReference>
<comment type="subcellular location">
    <subcellularLocation>
        <location evidence="4">Cytoplasm</location>
    </subcellularLocation>
</comment>
<dbReference type="NCBIfam" id="NF002243">
    <property type="entry name" value="PRK01153.1"/>
    <property type="match status" value="1"/>
</dbReference>